<dbReference type="AlphaFoldDB" id="A0A5M3N2W8"/>
<dbReference type="PROSITE" id="PS52004">
    <property type="entry name" value="KS3_2"/>
    <property type="match status" value="1"/>
</dbReference>
<feature type="domain" description="Ketosynthase family 3 (KS3)" evidence="5">
    <location>
        <begin position="4"/>
        <end position="433"/>
    </location>
</feature>
<proteinExistence type="inferred from homology"/>
<accession>A0A5M3N2W8</accession>
<dbReference type="PROSITE" id="PS00606">
    <property type="entry name" value="KS3_1"/>
    <property type="match status" value="1"/>
</dbReference>
<dbReference type="GeneID" id="19207292"/>
<dbReference type="Proteomes" id="UP000053558">
    <property type="component" value="Unassembled WGS sequence"/>
</dbReference>
<dbReference type="SMART" id="SM00825">
    <property type="entry name" value="PKS_KS"/>
    <property type="match status" value="1"/>
</dbReference>
<dbReference type="CDD" id="cd00833">
    <property type="entry name" value="PKS"/>
    <property type="match status" value="1"/>
</dbReference>
<keyword evidence="7" id="KW-1185">Reference proteome</keyword>
<evidence type="ECO:0000313" key="7">
    <source>
        <dbReference type="Proteomes" id="UP000053558"/>
    </source>
</evidence>
<dbReference type="Pfam" id="PF02801">
    <property type="entry name" value="Ketoacyl-synt_C"/>
    <property type="match status" value="1"/>
</dbReference>
<comment type="caution">
    <text evidence="6">The sequence shown here is derived from an EMBL/GenBank/DDBJ whole genome shotgun (WGS) entry which is preliminary data.</text>
</comment>
<dbReference type="InterPro" id="IPR014030">
    <property type="entry name" value="Ketoacyl_synth_N"/>
</dbReference>
<comment type="similarity">
    <text evidence="4">Belongs to the thiolase-like superfamily. Beta-ketoacyl-ACP synthases family.</text>
</comment>
<dbReference type="GO" id="GO:0006633">
    <property type="term" value="P:fatty acid biosynthetic process"/>
    <property type="evidence" value="ECO:0007669"/>
    <property type="project" value="InterPro"/>
</dbReference>
<dbReference type="InterPro" id="IPR020841">
    <property type="entry name" value="PKS_Beta-ketoAc_synthase_dom"/>
</dbReference>
<dbReference type="InterPro" id="IPR050091">
    <property type="entry name" value="PKS_NRPS_Biosynth_Enz"/>
</dbReference>
<evidence type="ECO:0000256" key="3">
    <source>
        <dbReference type="ARBA" id="ARBA00022679"/>
    </source>
</evidence>
<dbReference type="GO" id="GO:0004315">
    <property type="term" value="F:3-oxoacyl-[acyl-carrier-protein] synthase activity"/>
    <property type="evidence" value="ECO:0007669"/>
    <property type="project" value="InterPro"/>
</dbReference>
<reference evidence="7" key="1">
    <citation type="journal article" date="2012" name="Science">
        <title>The Paleozoic origin of enzymatic lignin decomposition reconstructed from 31 fungal genomes.</title>
        <authorList>
            <person name="Floudas D."/>
            <person name="Binder M."/>
            <person name="Riley R."/>
            <person name="Barry K."/>
            <person name="Blanchette R.A."/>
            <person name="Henrissat B."/>
            <person name="Martinez A.T."/>
            <person name="Otillar R."/>
            <person name="Spatafora J.W."/>
            <person name="Yadav J.S."/>
            <person name="Aerts A."/>
            <person name="Benoit I."/>
            <person name="Boyd A."/>
            <person name="Carlson A."/>
            <person name="Copeland A."/>
            <person name="Coutinho P.M."/>
            <person name="de Vries R.P."/>
            <person name="Ferreira P."/>
            <person name="Findley K."/>
            <person name="Foster B."/>
            <person name="Gaskell J."/>
            <person name="Glotzer D."/>
            <person name="Gorecki P."/>
            <person name="Heitman J."/>
            <person name="Hesse C."/>
            <person name="Hori C."/>
            <person name="Igarashi K."/>
            <person name="Jurgens J.A."/>
            <person name="Kallen N."/>
            <person name="Kersten P."/>
            <person name="Kohler A."/>
            <person name="Kuees U."/>
            <person name="Kumar T.K.A."/>
            <person name="Kuo A."/>
            <person name="LaButti K."/>
            <person name="Larrondo L.F."/>
            <person name="Lindquist E."/>
            <person name="Ling A."/>
            <person name="Lombard V."/>
            <person name="Lucas S."/>
            <person name="Lundell T."/>
            <person name="Martin R."/>
            <person name="McLaughlin D.J."/>
            <person name="Morgenstern I."/>
            <person name="Morin E."/>
            <person name="Murat C."/>
            <person name="Nagy L.G."/>
            <person name="Nolan M."/>
            <person name="Ohm R.A."/>
            <person name="Patyshakuliyeva A."/>
            <person name="Rokas A."/>
            <person name="Ruiz-Duenas F.J."/>
            <person name="Sabat G."/>
            <person name="Salamov A."/>
            <person name="Samejima M."/>
            <person name="Schmutz J."/>
            <person name="Slot J.C."/>
            <person name="St John F."/>
            <person name="Stenlid J."/>
            <person name="Sun H."/>
            <person name="Sun S."/>
            <person name="Syed K."/>
            <person name="Tsang A."/>
            <person name="Wiebenga A."/>
            <person name="Young D."/>
            <person name="Pisabarro A."/>
            <person name="Eastwood D.C."/>
            <person name="Martin F."/>
            <person name="Cullen D."/>
            <person name="Grigoriev I.V."/>
            <person name="Hibbett D.S."/>
        </authorList>
    </citation>
    <scope>NUCLEOTIDE SEQUENCE [LARGE SCALE GENOMIC DNA]</scope>
    <source>
        <strain evidence="7">RWD-64-598 SS2</strain>
    </source>
</reference>
<dbReference type="Pfam" id="PF00109">
    <property type="entry name" value="ketoacyl-synt"/>
    <property type="match status" value="1"/>
</dbReference>
<dbReference type="InterPro" id="IPR014031">
    <property type="entry name" value="Ketoacyl_synth_C"/>
</dbReference>
<name>A0A5M3N2W8_CONPW</name>
<dbReference type="KEGG" id="cput:CONPUDRAFT_48754"/>
<dbReference type="OMA" id="GYLYEEN"/>
<dbReference type="Gene3D" id="3.40.47.10">
    <property type="match status" value="1"/>
</dbReference>
<organism evidence="6 7">
    <name type="scientific">Coniophora puteana (strain RWD-64-598)</name>
    <name type="common">Brown rot fungus</name>
    <dbReference type="NCBI Taxonomy" id="741705"/>
    <lineage>
        <taxon>Eukaryota</taxon>
        <taxon>Fungi</taxon>
        <taxon>Dikarya</taxon>
        <taxon>Basidiomycota</taxon>
        <taxon>Agaricomycotina</taxon>
        <taxon>Agaricomycetes</taxon>
        <taxon>Agaricomycetidae</taxon>
        <taxon>Boletales</taxon>
        <taxon>Coniophorineae</taxon>
        <taxon>Coniophoraceae</taxon>
        <taxon>Coniophora</taxon>
    </lineage>
</organism>
<dbReference type="PANTHER" id="PTHR43775:SF37">
    <property type="entry name" value="SI:DKEY-61P9.11"/>
    <property type="match status" value="1"/>
</dbReference>
<dbReference type="InterPro" id="IPR018201">
    <property type="entry name" value="Ketoacyl_synth_AS"/>
</dbReference>
<evidence type="ECO:0000313" key="6">
    <source>
        <dbReference type="EMBL" id="EIW85666.1"/>
    </source>
</evidence>
<protein>
    <submittedName>
        <fullName evidence="6">Ketoacyl-synt-domain-containing protein</fullName>
    </submittedName>
</protein>
<evidence type="ECO:0000256" key="4">
    <source>
        <dbReference type="RuleBase" id="RU003694"/>
    </source>
</evidence>
<dbReference type="InterPro" id="IPR016039">
    <property type="entry name" value="Thiolase-like"/>
</dbReference>
<keyword evidence="2" id="KW-0597">Phosphoprotein</keyword>
<keyword evidence="3 4" id="KW-0808">Transferase</keyword>
<evidence type="ECO:0000256" key="2">
    <source>
        <dbReference type="ARBA" id="ARBA00022553"/>
    </source>
</evidence>
<dbReference type="PANTHER" id="PTHR43775">
    <property type="entry name" value="FATTY ACID SYNTHASE"/>
    <property type="match status" value="1"/>
</dbReference>
<dbReference type="SUPFAM" id="SSF53901">
    <property type="entry name" value="Thiolase-like"/>
    <property type="match status" value="1"/>
</dbReference>
<evidence type="ECO:0000256" key="1">
    <source>
        <dbReference type="ARBA" id="ARBA00022450"/>
    </source>
</evidence>
<dbReference type="EMBL" id="JH711574">
    <property type="protein sequence ID" value="EIW85666.1"/>
    <property type="molecule type" value="Genomic_DNA"/>
</dbReference>
<dbReference type="OrthoDB" id="329835at2759"/>
<dbReference type="GO" id="GO:0004312">
    <property type="term" value="F:fatty acid synthase activity"/>
    <property type="evidence" value="ECO:0007669"/>
    <property type="project" value="TreeGrafter"/>
</dbReference>
<gene>
    <name evidence="6" type="ORF">CONPUDRAFT_48754</name>
</gene>
<evidence type="ECO:0000259" key="5">
    <source>
        <dbReference type="PROSITE" id="PS52004"/>
    </source>
</evidence>
<sequence>MSAEVPVAIVGIGCKFPGGSDNKDLYYEFLRNKGDGMVEPPPDRWIHAEWNGAQGDEPGKYHCAKAGFINGIDQFDHLEFGISSKEAAMFDPAIRLTLEASQAALQDSGIDYRGSNTGVFFGNLLTTADELDDDRYEVNNYNGVGRAVSIRANRISFNFDLRGPSLTVDTACSASATAMHLALSSIRAGECDQALVVGANTIINPEHTVSFSKLGVLSPTGSSKSFDASADGYARAEGIAAVLIKRLDKAVPDQDQIYSVITGSAINANGKGKSLTMPEGDMQAETVKSAYRIAKRNPAEAFYVELHATGTKVGDPIEANAAGKVFSKGRPDDKLLRQVFTACMRPNRPNCPFDRVGSVKANIGHAEGCSFMASLVKVSMMMHHKEIIPNIRFKSANPKIDFANGKMKVQTEVRRLVDISCGWRTHSPCSSKR</sequence>
<keyword evidence="1" id="KW-0596">Phosphopantetheine</keyword>
<dbReference type="RefSeq" id="XP_007764100.1">
    <property type="nucleotide sequence ID" value="XM_007765910.1"/>
</dbReference>